<proteinExistence type="predicted"/>
<accession>A0AA49JZS0</accession>
<protein>
    <submittedName>
        <fullName evidence="4">Uncharacterized protein</fullName>
    </submittedName>
</protein>
<dbReference type="EMBL" id="CP130612">
    <property type="protein sequence ID" value="WKW12037.1"/>
    <property type="molecule type" value="Genomic_DNA"/>
</dbReference>
<sequence length="358" mass="39357">MYSTCTFCHAPLGRNEALEHFPVGGRVAFDQARGRLWAVCPNCRQWNLSPLETRWEAIEEGERLYRDTKLRVATDHIGLAKLRDGTELIRIGEPLRPEFAAWRYGERFTRRYRKAWMIGVGGVAVAGGWLLAGPALGIAFGSISTLPLNAYTTIKGAYDDRKVVVRHEDDTGPFMVTRSQVRATRIVRDASSALGWSIEVQGRPGVPDARGLGPSRTLLGKDGARDAPRIIDGPAALQAMRAILPEVNRNGGRSATVAEAVKALEAIGGPERMFLDGLKPSSLSKQPGRSWELGETDAHLRLALEMAAHEETERRALEGELAALEAVWREAEEIAAIADGLTLPTRVALRLERLLKDR</sequence>
<keyword evidence="2" id="KW-1133">Transmembrane helix</keyword>
<evidence type="ECO:0000256" key="1">
    <source>
        <dbReference type="SAM" id="Coils"/>
    </source>
</evidence>
<keyword evidence="2" id="KW-0812">Transmembrane</keyword>
<name>A0AA49JZS0_9BACT</name>
<reference evidence="4" key="1">
    <citation type="submission" date="2023-07" db="EMBL/GenBank/DDBJ databases">
        <authorList>
            <person name="Haufschild T."/>
            <person name="Kallscheuer N."/>
            <person name="Hammer J."/>
            <person name="Kohn T."/>
            <person name="Kabuu M."/>
            <person name="Jogler M."/>
            <person name="Wohfarth N."/>
            <person name="Heuer A."/>
            <person name="Rohde M."/>
            <person name="van Teeseling M.C.F."/>
            <person name="Jogler C."/>
        </authorList>
    </citation>
    <scope>NUCLEOTIDE SEQUENCE</scope>
    <source>
        <strain evidence="3">Strain 138</strain>
        <strain evidence="4">Strain 318</strain>
    </source>
</reference>
<dbReference type="EMBL" id="CP130613">
    <property type="protein sequence ID" value="WKW14946.1"/>
    <property type="molecule type" value="Genomic_DNA"/>
</dbReference>
<dbReference type="AlphaFoldDB" id="A0AA49JZS0"/>
<gene>
    <name evidence="3" type="ORF">Strain138_001309</name>
    <name evidence="4" type="ORF">Strain318_001309</name>
</gene>
<dbReference type="KEGG" id="pspc:Strain318_001309"/>
<feature type="transmembrane region" description="Helical" evidence="2">
    <location>
        <begin position="115"/>
        <end position="140"/>
    </location>
</feature>
<evidence type="ECO:0000313" key="4">
    <source>
        <dbReference type="EMBL" id="WKW14946.1"/>
    </source>
</evidence>
<accession>A0AA49JU24</accession>
<evidence type="ECO:0000313" key="5">
    <source>
        <dbReference type="Proteomes" id="UP001229955"/>
    </source>
</evidence>
<evidence type="ECO:0000313" key="3">
    <source>
        <dbReference type="EMBL" id="WKW12037.1"/>
    </source>
</evidence>
<dbReference type="Proteomes" id="UP001229955">
    <property type="component" value="Chromosome"/>
</dbReference>
<keyword evidence="5" id="KW-1185">Reference proteome</keyword>
<feature type="coiled-coil region" evidence="1">
    <location>
        <begin position="307"/>
        <end position="334"/>
    </location>
</feature>
<dbReference type="RefSeq" id="WP_367887714.1">
    <property type="nucleotide sequence ID" value="NZ_CP130612.1"/>
</dbReference>
<keyword evidence="2" id="KW-0472">Membrane</keyword>
<evidence type="ECO:0000256" key="2">
    <source>
        <dbReference type="SAM" id="Phobius"/>
    </source>
</evidence>
<organism evidence="4 5">
    <name type="scientific">Pseudogemmatithrix spongiicola</name>
    <dbReference type="NCBI Taxonomy" id="3062599"/>
    <lineage>
        <taxon>Bacteria</taxon>
        <taxon>Pseudomonadati</taxon>
        <taxon>Gemmatimonadota</taxon>
        <taxon>Gemmatimonadia</taxon>
        <taxon>Gemmatimonadales</taxon>
        <taxon>Gemmatimonadaceae</taxon>
        <taxon>Pseudogemmatithrix</taxon>
    </lineage>
</organism>
<keyword evidence="1" id="KW-0175">Coiled coil</keyword>